<evidence type="ECO:0000259" key="4">
    <source>
        <dbReference type="SMART" id="SM00701"/>
    </source>
</evidence>
<dbReference type="PANTHER" id="PTHR11022">
    <property type="entry name" value="PEPTIDOGLYCAN RECOGNITION PROTEIN"/>
    <property type="match status" value="1"/>
</dbReference>
<dbReference type="RefSeq" id="WP_227565465.1">
    <property type="nucleotide sequence ID" value="NZ_CP101989.1"/>
</dbReference>
<dbReference type="PANTHER" id="PTHR11022:SF41">
    <property type="entry name" value="PEPTIDOGLYCAN-RECOGNITION PROTEIN LC-RELATED"/>
    <property type="match status" value="1"/>
</dbReference>
<keyword evidence="3" id="KW-0732">Signal</keyword>
<feature type="region of interest" description="Disordered" evidence="2">
    <location>
        <begin position="95"/>
        <end position="114"/>
    </location>
</feature>
<comment type="similarity">
    <text evidence="1">Belongs to the N-acetylmuramoyl-L-alanine amidase 2 family.</text>
</comment>
<dbReference type="Gene3D" id="3.40.80.10">
    <property type="entry name" value="Peptidoglycan recognition protein-like"/>
    <property type="match status" value="1"/>
</dbReference>
<protein>
    <submittedName>
        <fullName evidence="5">N-acetylmuramoyl-L-alanine amidase</fullName>
        <ecNumber evidence="5">3.5.1.28</ecNumber>
    </submittedName>
</protein>
<reference evidence="5 6" key="1">
    <citation type="submission" date="2022-07" db="EMBL/GenBank/DDBJ databases">
        <title>Novel species in genus cellulomonas.</title>
        <authorList>
            <person name="Ye L."/>
        </authorList>
    </citation>
    <scope>NUCLEOTIDE SEQUENCE [LARGE SCALE GENOMIC DNA]</scope>
    <source>
        <strain evidence="6">zg-Y908</strain>
    </source>
</reference>
<feature type="region of interest" description="Disordered" evidence="2">
    <location>
        <begin position="14"/>
        <end position="33"/>
    </location>
</feature>
<dbReference type="Pfam" id="PF01510">
    <property type="entry name" value="Amidase_2"/>
    <property type="match status" value="1"/>
</dbReference>
<dbReference type="InterPro" id="IPR002502">
    <property type="entry name" value="Amidase_domain"/>
</dbReference>
<feature type="domain" description="Peptidoglycan recognition protein family" evidence="4">
    <location>
        <begin position="176"/>
        <end position="329"/>
    </location>
</feature>
<dbReference type="InterPro" id="IPR006619">
    <property type="entry name" value="PGRP_domain_met/bac"/>
</dbReference>
<dbReference type="InterPro" id="IPR036505">
    <property type="entry name" value="Amidase/PGRP_sf"/>
</dbReference>
<dbReference type="EC" id="3.5.1.28" evidence="5"/>
<evidence type="ECO:0000256" key="1">
    <source>
        <dbReference type="ARBA" id="ARBA00007553"/>
    </source>
</evidence>
<dbReference type="Proteomes" id="UP001317322">
    <property type="component" value="Chromosome"/>
</dbReference>
<dbReference type="InterPro" id="IPR015510">
    <property type="entry name" value="PGRP"/>
</dbReference>
<name>A0ABY5K4S9_9CELL</name>
<dbReference type="GO" id="GO:0008745">
    <property type="term" value="F:N-acetylmuramoyl-L-alanine amidase activity"/>
    <property type="evidence" value="ECO:0007669"/>
    <property type="project" value="UniProtKB-EC"/>
</dbReference>
<accession>A0ABY5K4S9</accession>
<dbReference type="CDD" id="cd06583">
    <property type="entry name" value="PGRP"/>
    <property type="match status" value="1"/>
</dbReference>
<gene>
    <name evidence="5" type="ORF">NP075_12350</name>
</gene>
<evidence type="ECO:0000256" key="2">
    <source>
        <dbReference type="SAM" id="MobiDB-lite"/>
    </source>
</evidence>
<feature type="compositionally biased region" description="Low complexity" evidence="2">
    <location>
        <begin position="14"/>
        <end position="26"/>
    </location>
</feature>
<proteinExistence type="inferred from homology"/>
<keyword evidence="5" id="KW-0378">Hydrolase</keyword>
<dbReference type="SUPFAM" id="SSF55846">
    <property type="entry name" value="N-acetylmuramoyl-L-alanine amidase-like"/>
    <property type="match status" value="1"/>
</dbReference>
<organism evidence="5 6">
    <name type="scientific">Cellulomonas wangsupingiae</name>
    <dbReference type="NCBI Taxonomy" id="2968085"/>
    <lineage>
        <taxon>Bacteria</taxon>
        <taxon>Bacillati</taxon>
        <taxon>Actinomycetota</taxon>
        <taxon>Actinomycetes</taxon>
        <taxon>Micrococcales</taxon>
        <taxon>Cellulomonadaceae</taxon>
        <taxon>Cellulomonas</taxon>
    </lineage>
</organism>
<feature type="chain" id="PRO_5045975432" evidence="3">
    <location>
        <begin position="20"/>
        <end position="800"/>
    </location>
</feature>
<evidence type="ECO:0000313" key="6">
    <source>
        <dbReference type="Proteomes" id="UP001317322"/>
    </source>
</evidence>
<dbReference type="SMART" id="SM00701">
    <property type="entry name" value="PGRP"/>
    <property type="match status" value="1"/>
</dbReference>
<evidence type="ECO:0000313" key="5">
    <source>
        <dbReference type="EMBL" id="UUI63921.1"/>
    </source>
</evidence>
<sequence>MAALVGALALPLTTTTAHASASPSPTDVAAPSDTDTTFRELELGDAKPEGARDRTAVVDSGVRTVDEFTVLGISWAATETDVTARYRTRADGRWTPWRETGAGEGEQGETRTNSDALVVPPSTAVEVEVRTAAGPVNDVKVVLIDGGEGFAQEPAAAAASRSAAQSAVAASSMPRPAIISRAQWGADESMRTCSPDYTTTTSAAAVHHTVSSNTYSAEAAAGVVRGIYAYHTRAESSGGRGWCDIGYNALVDRFGRVYEGRAGSFDQSVVGVHTGGFNSRTFGVSVIGDHSTTVPSAQVLEGVSQAIAWKFATERILANTTVTMVSGGGASKYPEGTPVTFHTIYAHRDAAQTACPGEQLYARIQQVRDRVAALANDVVHASPLAIWESTSTTAGSVRVAGWAFDPESTQSLVVDVVVDGVSHPVLAGDDRPDVAAAYPGAGAAHGFRAEVPLAPGEHTVCPWVRNVGNGADQLLGCRRVTVTNTAPVGFLDRVTATRSTIQVAGWALDADVAGPVQVHVYAGPTFIGALTADRDRPDIAAAFPQAGGAHGFTGEIPVAAGRHRVCVYAINAPAGVNPSLGCAQVDVVNATPVGFLDAVGSDGSSVRVEGWALDTDDATAPVQVHVYAGSTFVGAVTADQARQDIAAAYPGAGAAHGFAANLPIAAGRHRICVYAINAPAGVNPGLGCRQVDVVNPEPVGFVDEVVRTSPQSVRVSGWAVDTGAGAGPVQVHVYGGASFLGAVSADQARPDVGAAYRWAGERHGFSFEVPLAAGPARVCVYAINVPAGVNPSVGCRDVAS</sequence>
<evidence type="ECO:0000256" key="3">
    <source>
        <dbReference type="SAM" id="SignalP"/>
    </source>
</evidence>
<dbReference type="EMBL" id="CP101989">
    <property type="protein sequence ID" value="UUI63921.1"/>
    <property type="molecule type" value="Genomic_DNA"/>
</dbReference>
<keyword evidence="6" id="KW-1185">Reference proteome</keyword>
<feature type="signal peptide" evidence="3">
    <location>
        <begin position="1"/>
        <end position="19"/>
    </location>
</feature>